<keyword evidence="3" id="KW-1185">Reference proteome</keyword>
<dbReference type="PANTHER" id="PTHR34120">
    <property type="entry name" value="EXPRESSED PROTEIN"/>
    <property type="match status" value="1"/>
</dbReference>
<dbReference type="EMBL" id="KQ988979">
    <property type="protein sequence ID" value="KZV55276.1"/>
    <property type="molecule type" value="Genomic_DNA"/>
</dbReference>
<feature type="compositionally biased region" description="Basic residues" evidence="1">
    <location>
        <begin position="146"/>
        <end position="160"/>
    </location>
</feature>
<protein>
    <submittedName>
        <fullName evidence="2">Uncharacterized protein</fullName>
    </submittedName>
</protein>
<dbReference type="AlphaFoldDB" id="A0A2Z7DD61"/>
<proteinExistence type="predicted"/>
<feature type="compositionally biased region" description="Polar residues" evidence="1">
    <location>
        <begin position="103"/>
        <end position="112"/>
    </location>
</feature>
<dbReference type="PANTHER" id="PTHR34120:SF15">
    <property type="entry name" value="CALCIUM_CALMODULIN PROTEIN KINASE"/>
    <property type="match status" value="1"/>
</dbReference>
<feature type="region of interest" description="Disordered" evidence="1">
    <location>
        <begin position="96"/>
        <end position="160"/>
    </location>
</feature>
<dbReference type="Proteomes" id="UP000250235">
    <property type="component" value="Unassembled WGS sequence"/>
</dbReference>
<gene>
    <name evidence="2" type="ORF">F511_06753</name>
</gene>
<sequence length="160" mass="17820">MATEYKLDSSESFYDLPPESFSIPIDDEQDWYDRHAIMQRKTSRKLILHHTSNSFSHRSELRFNRKTKPSVLHNAKISCVVSGSLGENKVGKLKLFRSRSEPKGNSASQVSEPGSPRVSCTGRVGLKSSDGKKTGFSRLFGSLLGSRKRQSRKKLSSTGG</sequence>
<evidence type="ECO:0000313" key="2">
    <source>
        <dbReference type="EMBL" id="KZV55276.1"/>
    </source>
</evidence>
<accession>A0A2Z7DD61</accession>
<reference evidence="2 3" key="1">
    <citation type="journal article" date="2015" name="Proc. Natl. Acad. Sci. U.S.A.">
        <title>The resurrection genome of Boea hygrometrica: A blueprint for survival of dehydration.</title>
        <authorList>
            <person name="Xiao L."/>
            <person name="Yang G."/>
            <person name="Zhang L."/>
            <person name="Yang X."/>
            <person name="Zhao S."/>
            <person name="Ji Z."/>
            <person name="Zhou Q."/>
            <person name="Hu M."/>
            <person name="Wang Y."/>
            <person name="Chen M."/>
            <person name="Xu Y."/>
            <person name="Jin H."/>
            <person name="Xiao X."/>
            <person name="Hu G."/>
            <person name="Bao F."/>
            <person name="Hu Y."/>
            <person name="Wan P."/>
            <person name="Li L."/>
            <person name="Deng X."/>
            <person name="Kuang T."/>
            <person name="Xiang C."/>
            <person name="Zhu J.K."/>
            <person name="Oliver M.J."/>
            <person name="He Y."/>
        </authorList>
    </citation>
    <scope>NUCLEOTIDE SEQUENCE [LARGE SCALE GENOMIC DNA]</scope>
    <source>
        <strain evidence="3">cv. XS01</strain>
    </source>
</reference>
<organism evidence="2 3">
    <name type="scientific">Dorcoceras hygrometricum</name>
    <dbReference type="NCBI Taxonomy" id="472368"/>
    <lineage>
        <taxon>Eukaryota</taxon>
        <taxon>Viridiplantae</taxon>
        <taxon>Streptophyta</taxon>
        <taxon>Embryophyta</taxon>
        <taxon>Tracheophyta</taxon>
        <taxon>Spermatophyta</taxon>
        <taxon>Magnoliopsida</taxon>
        <taxon>eudicotyledons</taxon>
        <taxon>Gunneridae</taxon>
        <taxon>Pentapetalae</taxon>
        <taxon>asterids</taxon>
        <taxon>lamiids</taxon>
        <taxon>Lamiales</taxon>
        <taxon>Gesneriaceae</taxon>
        <taxon>Didymocarpoideae</taxon>
        <taxon>Trichosporeae</taxon>
        <taxon>Loxocarpinae</taxon>
        <taxon>Dorcoceras</taxon>
    </lineage>
</organism>
<dbReference type="OrthoDB" id="696504at2759"/>
<name>A0A2Z7DD61_9LAMI</name>
<evidence type="ECO:0000313" key="3">
    <source>
        <dbReference type="Proteomes" id="UP000250235"/>
    </source>
</evidence>
<evidence type="ECO:0000256" key="1">
    <source>
        <dbReference type="SAM" id="MobiDB-lite"/>
    </source>
</evidence>